<dbReference type="PANTHER" id="PTHR35807:SF1">
    <property type="entry name" value="TRANSCRIPTIONAL REGULATOR REDD"/>
    <property type="match status" value="1"/>
</dbReference>
<dbReference type="AlphaFoldDB" id="A0A285GUG2"/>
<dbReference type="InterPro" id="IPR016032">
    <property type="entry name" value="Sig_transdc_resp-reg_C-effctor"/>
</dbReference>
<evidence type="ECO:0000259" key="6">
    <source>
        <dbReference type="PROSITE" id="PS51755"/>
    </source>
</evidence>
<keyword evidence="8" id="KW-1185">Reference proteome</keyword>
<dbReference type="SUPFAM" id="SSF52540">
    <property type="entry name" value="P-loop containing nucleoside triphosphate hydrolases"/>
    <property type="match status" value="1"/>
</dbReference>
<evidence type="ECO:0000256" key="1">
    <source>
        <dbReference type="ARBA" id="ARBA00005820"/>
    </source>
</evidence>
<dbReference type="OrthoDB" id="134712at2"/>
<dbReference type="Pfam" id="PF00486">
    <property type="entry name" value="Trans_reg_C"/>
    <property type="match status" value="1"/>
</dbReference>
<dbReference type="SUPFAM" id="SSF46894">
    <property type="entry name" value="C-terminal effector domain of the bipartite response regulators"/>
    <property type="match status" value="1"/>
</dbReference>
<feature type="DNA-binding region" description="OmpR/PhoB-type" evidence="5">
    <location>
        <begin position="1"/>
        <end position="100"/>
    </location>
</feature>
<dbReference type="InterPro" id="IPR036388">
    <property type="entry name" value="WH-like_DNA-bd_sf"/>
</dbReference>
<accession>A0A285GUG2</accession>
<dbReference type="SMART" id="SM01043">
    <property type="entry name" value="BTAD"/>
    <property type="match status" value="1"/>
</dbReference>
<comment type="similarity">
    <text evidence="1">Belongs to the AfsR/DnrI/RedD regulatory family.</text>
</comment>
<dbReference type="Gene3D" id="1.25.40.10">
    <property type="entry name" value="Tetratricopeptide repeat domain"/>
    <property type="match status" value="1"/>
</dbReference>
<dbReference type="GO" id="GO:0003677">
    <property type="term" value="F:DNA binding"/>
    <property type="evidence" value="ECO:0007669"/>
    <property type="project" value="UniProtKB-UniRule"/>
</dbReference>
<dbReference type="GO" id="GO:0006355">
    <property type="term" value="P:regulation of DNA-templated transcription"/>
    <property type="evidence" value="ECO:0007669"/>
    <property type="project" value="InterPro"/>
</dbReference>
<sequence>MTALRLQILGPLRLWRDDVEVDAGPRQQALLLSLLLARAGRPVSTNELVDLLWEEQAPASAINVIHKYVGGLRRLLEPALSTRGTGSFLHRRGNGYLFTPTACTLDVLTFRELVEAARREAALDSYVEALTLWRGPAGDGLGARPAARAVFAALDGEFLNGCTAAAELALSLGRPAAVLPALRRAASMAPLHEPVQATLIDALGSAGQRAEALAVFGAVRARLADELGIDPGRAMREAHRRALAGERPVGADARGQARPPGGLVGRSDELAALRETVAPALSGGSGLGVVEGEPGVGKSRLVGEAAAEAGRRGALVLLGACPEGDGTPSMWPWIQTIGRLLDSLPATDRETWLAGGLGRLLRPGEDVPPEAVLPDGGAQFRLFEQIVAVIAQASRRRPTMLIIDDLQWNDVASLHLFSHLAARLPAGVALLGVLRDRGPAPGPDLSRTLAAVSRMPGHRRIHLGPLGPDDVAELVRRETGREPAGDEVRRLHARTGGNPFFVRELARWPAARPGVPSAVRDVVRDRMADLDEPVRDLLRIAALIGRDVSLGLLAAAAGLEPGECLERLEPLEALGLLEFSPDDPFAFHFAHDIVRESVSETAPSRQAGWWHLAVADALEHTDPGGEPVAERLAHHLWAAGPLADPVRTTHALMRAAAHATAKSALEAAEGWLRSAVDVARKAGRAELELSVLAQLTTVIGMRSTYGTVVLDLVERAEHLAAALGRQREAADFLFSRWAAHAQRIELDRGGPLARRLLEQGEASTDPILREYGINAWGIHQWAIGNIGEAYRYLSRSNPSLARRAEDPLRHDLQLLSGAMLAETTALHGDVGAARAMIDALEVDAGDDPYVVTVWAAFATRIAVQAGDPAWVLRAVERGLAADPGFSFQILGAYQRLARWWALAVTGHDPAGAAAETERMITTILLDPPLSCVSTWYGLLGEMLLAAGEPEKALAALDRAGECFDAYGQRYAEGLILLLRARALAAAGEPVEVVRAAALRARSFSAERGAHLFARRADDYLATLS</sequence>
<dbReference type="SMART" id="SM00862">
    <property type="entry name" value="Trans_reg_C"/>
    <property type="match status" value="1"/>
</dbReference>
<dbReference type="InterPro" id="IPR011990">
    <property type="entry name" value="TPR-like_helical_dom_sf"/>
</dbReference>
<keyword evidence="3 5" id="KW-0238">DNA-binding</keyword>
<dbReference type="PANTHER" id="PTHR35807">
    <property type="entry name" value="TRANSCRIPTIONAL REGULATOR REDD-RELATED"/>
    <property type="match status" value="1"/>
</dbReference>
<evidence type="ECO:0000256" key="5">
    <source>
        <dbReference type="PROSITE-ProRule" id="PRU01091"/>
    </source>
</evidence>
<proteinExistence type="inferred from homology"/>
<gene>
    <name evidence="7" type="ORF">SAMN05421748_102435</name>
</gene>
<evidence type="ECO:0000256" key="4">
    <source>
        <dbReference type="ARBA" id="ARBA00023163"/>
    </source>
</evidence>
<protein>
    <submittedName>
        <fullName evidence="7">Transcriptional regulatory protein, C terminal</fullName>
    </submittedName>
</protein>
<evidence type="ECO:0000313" key="8">
    <source>
        <dbReference type="Proteomes" id="UP000219612"/>
    </source>
</evidence>
<dbReference type="Gene3D" id="1.10.10.10">
    <property type="entry name" value="Winged helix-like DNA-binding domain superfamily/Winged helix DNA-binding domain"/>
    <property type="match status" value="1"/>
</dbReference>
<reference evidence="8" key="1">
    <citation type="submission" date="2017-09" db="EMBL/GenBank/DDBJ databases">
        <authorList>
            <person name="Varghese N."/>
            <person name="Submissions S."/>
        </authorList>
    </citation>
    <scope>NUCLEOTIDE SEQUENCE [LARGE SCALE GENOMIC DNA]</scope>
    <source>
        <strain evidence="8">CGMCC 4.6857</strain>
    </source>
</reference>
<evidence type="ECO:0000256" key="3">
    <source>
        <dbReference type="ARBA" id="ARBA00023125"/>
    </source>
</evidence>
<dbReference type="Proteomes" id="UP000219612">
    <property type="component" value="Unassembled WGS sequence"/>
</dbReference>
<dbReference type="InterPro" id="IPR051677">
    <property type="entry name" value="AfsR-DnrI-RedD_regulator"/>
</dbReference>
<dbReference type="InterPro" id="IPR041664">
    <property type="entry name" value="AAA_16"/>
</dbReference>
<dbReference type="Pfam" id="PF03704">
    <property type="entry name" value="BTAD"/>
    <property type="match status" value="1"/>
</dbReference>
<dbReference type="RefSeq" id="WP_097319170.1">
    <property type="nucleotide sequence ID" value="NZ_OBDY01000002.1"/>
</dbReference>
<name>A0A285GUG2_9ACTN</name>
<organism evidence="7 8">
    <name type="scientific">Paractinoplanes atraurantiacus</name>
    <dbReference type="NCBI Taxonomy" id="1036182"/>
    <lineage>
        <taxon>Bacteria</taxon>
        <taxon>Bacillati</taxon>
        <taxon>Actinomycetota</taxon>
        <taxon>Actinomycetes</taxon>
        <taxon>Micromonosporales</taxon>
        <taxon>Micromonosporaceae</taxon>
        <taxon>Paractinoplanes</taxon>
    </lineage>
</organism>
<evidence type="ECO:0000313" key="7">
    <source>
        <dbReference type="EMBL" id="SNY25941.1"/>
    </source>
</evidence>
<dbReference type="CDD" id="cd15831">
    <property type="entry name" value="BTAD"/>
    <property type="match status" value="1"/>
</dbReference>
<dbReference type="EMBL" id="OBDY01000002">
    <property type="protein sequence ID" value="SNY25941.1"/>
    <property type="molecule type" value="Genomic_DNA"/>
</dbReference>
<evidence type="ECO:0000256" key="2">
    <source>
        <dbReference type="ARBA" id="ARBA00023015"/>
    </source>
</evidence>
<dbReference type="InterPro" id="IPR027417">
    <property type="entry name" value="P-loop_NTPase"/>
</dbReference>
<keyword evidence="2" id="KW-0805">Transcription regulation</keyword>
<dbReference type="Pfam" id="PF13191">
    <property type="entry name" value="AAA_16"/>
    <property type="match status" value="1"/>
</dbReference>
<dbReference type="InterPro" id="IPR001867">
    <property type="entry name" value="OmpR/PhoB-type_DNA-bd"/>
</dbReference>
<dbReference type="GO" id="GO:0000160">
    <property type="term" value="P:phosphorelay signal transduction system"/>
    <property type="evidence" value="ECO:0007669"/>
    <property type="project" value="InterPro"/>
</dbReference>
<dbReference type="SUPFAM" id="SSF48452">
    <property type="entry name" value="TPR-like"/>
    <property type="match status" value="1"/>
</dbReference>
<dbReference type="PROSITE" id="PS51755">
    <property type="entry name" value="OMPR_PHOB"/>
    <property type="match status" value="1"/>
</dbReference>
<feature type="domain" description="OmpR/PhoB-type" evidence="6">
    <location>
        <begin position="1"/>
        <end position="100"/>
    </location>
</feature>
<dbReference type="InterPro" id="IPR005158">
    <property type="entry name" value="BTAD"/>
</dbReference>
<keyword evidence="4" id="KW-0804">Transcription</keyword>